<gene>
    <name evidence="2" type="ORF">J2S63_003006</name>
</gene>
<organism evidence="2 3">
    <name type="scientific">Nocardioides marmoribigeumensis</name>
    <dbReference type="NCBI Taxonomy" id="433649"/>
    <lineage>
        <taxon>Bacteria</taxon>
        <taxon>Bacillati</taxon>
        <taxon>Actinomycetota</taxon>
        <taxon>Actinomycetes</taxon>
        <taxon>Propionibacteriales</taxon>
        <taxon>Nocardioidaceae</taxon>
        <taxon>Nocardioides</taxon>
    </lineage>
</organism>
<evidence type="ECO:0000256" key="1">
    <source>
        <dbReference type="SAM" id="SignalP"/>
    </source>
</evidence>
<protein>
    <submittedName>
        <fullName evidence="2">Uncharacterized protein</fullName>
    </submittedName>
</protein>
<evidence type="ECO:0000313" key="2">
    <source>
        <dbReference type="EMBL" id="MDR7363453.1"/>
    </source>
</evidence>
<proteinExistence type="predicted"/>
<evidence type="ECO:0000313" key="3">
    <source>
        <dbReference type="Proteomes" id="UP001183648"/>
    </source>
</evidence>
<dbReference type="RefSeq" id="WP_310303878.1">
    <property type="nucleotide sequence ID" value="NZ_BAAAPS010000003.1"/>
</dbReference>
<feature type="chain" id="PRO_5046235631" evidence="1">
    <location>
        <begin position="22"/>
        <end position="164"/>
    </location>
</feature>
<dbReference type="Proteomes" id="UP001183648">
    <property type="component" value="Unassembled WGS sequence"/>
</dbReference>
<name>A0ABU2BYH8_9ACTN</name>
<accession>A0ABU2BYH8</accession>
<reference evidence="2 3" key="1">
    <citation type="submission" date="2023-07" db="EMBL/GenBank/DDBJ databases">
        <title>Sequencing the genomes of 1000 actinobacteria strains.</title>
        <authorList>
            <person name="Klenk H.-P."/>
        </authorList>
    </citation>
    <scope>NUCLEOTIDE SEQUENCE [LARGE SCALE GENOMIC DNA]</scope>
    <source>
        <strain evidence="2 3">DSM 19426</strain>
    </source>
</reference>
<dbReference type="EMBL" id="JAVDYG010000001">
    <property type="protein sequence ID" value="MDR7363453.1"/>
    <property type="molecule type" value="Genomic_DNA"/>
</dbReference>
<dbReference type="PROSITE" id="PS51318">
    <property type="entry name" value="TAT"/>
    <property type="match status" value="1"/>
</dbReference>
<feature type="signal peptide" evidence="1">
    <location>
        <begin position="1"/>
        <end position="21"/>
    </location>
</feature>
<dbReference type="InterPro" id="IPR006311">
    <property type="entry name" value="TAT_signal"/>
</dbReference>
<keyword evidence="3" id="KW-1185">Reference proteome</keyword>
<sequence>MSAPRSTTRRTALALTTAALAGAAATTVLGGTAEAIPVPQKTCSFSYSSITSDQGWKPLGLGVTINNGDTARKVVTQLAADLGVDTLAEVRVGYQVDNGPIQERVWGPANLANHDEYWETRSTLAVIPVGRGTHSITPYWRISGSTGKTGYFQTGCFTAEGRTR</sequence>
<comment type="caution">
    <text evidence="2">The sequence shown here is derived from an EMBL/GenBank/DDBJ whole genome shotgun (WGS) entry which is preliminary data.</text>
</comment>
<keyword evidence="1" id="KW-0732">Signal</keyword>